<keyword evidence="4" id="KW-0926">Vacuole</keyword>
<keyword evidence="8 16" id="KW-0472">Membrane</keyword>
<evidence type="ECO:0000256" key="10">
    <source>
        <dbReference type="ARBA" id="ARBA00061390"/>
    </source>
</evidence>
<sequence length="768" mass="88571">MKFGQQLRDSMFPDWRFYYVDYARLKKFIKARMESGFTESDERSFVEMLERELEKVYSFHEVKVGETKRHVQYCQERLASMQRDSSTSDADYADMEDEINQIIQEFNQLSHFTRLNYSAFIKIIKKHDKHSHYVLKPMFMVRLNARPFFKENFEPLLLNLSRMYDVVRHGGKPSYDASKGQASGAQNFVRQTTKYWVHPDNVMELKLYVLRYLPVLVYNSKGGNGDEPVNPAITSIYFDNDEFELYQGRLEKTEGAQAIRLRWYGPNANPEIFVERKTHREDWTGEKSVKERFAIKEKNVNAYLKGEYTMERAVEKMRERGTKSEKELEGLATLSSEIQSTIAQKQLHPVIRSFYNRTAFQLPGDARVRISLDTELCMVREDNYDGVQRSGSNWRRTDIDTQYPFPDIDDADICRFPYAVLEVKLQTHVGAEPPEWVTRLVNSGLVESVPKFSKYIHGVSTLLESRIQLFPFWLPQMDRDIRYKKAALPTSQSRESLLHGSSRLSETSRNSSTHDHLATSANQADVRITMHSPSEPSDQGDDRVTDSSRRKATRQARRRRGSADSRRRASRRLTSHSGLHDDTVNEESSPLLGRPDDNRSQSRSLFQWPRWFRRQHGYESMDASTMAAAGPSEAGPSPRSSYGTTGTRLSFTAQHQPGKRIAIPVRVEPKVFFANERTFLSWLNFSVVLGSLALGLLNFGDAIGRISGAIFTLISMAAMVYALFVYQWRAQKIRNREAGPYDDRMGPTLLVLVLFLAVVINFYLKFST</sequence>
<evidence type="ECO:0000256" key="4">
    <source>
        <dbReference type="ARBA" id="ARBA00022554"/>
    </source>
</evidence>
<gene>
    <name evidence="18" type="ORF">H4R34_000506</name>
</gene>
<proteinExistence type="inferred from homology"/>
<dbReference type="GO" id="GO:0006799">
    <property type="term" value="P:polyphosphate biosynthetic process"/>
    <property type="evidence" value="ECO:0007669"/>
    <property type="project" value="UniProtKB-ARBA"/>
</dbReference>
<feature type="region of interest" description="Disordered" evidence="15">
    <location>
        <begin position="488"/>
        <end position="601"/>
    </location>
</feature>
<dbReference type="InterPro" id="IPR018966">
    <property type="entry name" value="VTC_domain"/>
</dbReference>
<feature type="transmembrane region" description="Helical" evidence="16">
    <location>
        <begin position="746"/>
        <end position="764"/>
    </location>
</feature>
<dbReference type="EMBL" id="JANBQB010000013">
    <property type="protein sequence ID" value="KAJ1984672.1"/>
    <property type="molecule type" value="Genomic_DNA"/>
</dbReference>
<name>A0A9W8EFV1_9FUNG</name>
<dbReference type="Pfam" id="PF03105">
    <property type="entry name" value="SPX"/>
    <property type="match status" value="1"/>
</dbReference>
<dbReference type="PROSITE" id="PS51382">
    <property type="entry name" value="SPX"/>
    <property type="match status" value="1"/>
</dbReference>
<dbReference type="GO" id="GO:0008976">
    <property type="term" value="F:polyphosphate kinase activity"/>
    <property type="evidence" value="ECO:0007669"/>
    <property type="project" value="UniProtKB-EC"/>
</dbReference>
<keyword evidence="6 16" id="KW-0812">Transmembrane</keyword>
<accession>A0A9W8EFV1</accession>
<evidence type="ECO:0000256" key="7">
    <source>
        <dbReference type="ARBA" id="ARBA00022989"/>
    </source>
</evidence>
<comment type="cofactor">
    <cofactor evidence="1">
        <name>Mn(2+)</name>
        <dbReference type="ChEBI" id="CHEBI:29035"/>
    </cofactor>
</comment>
<keyword evidence="7 16" id="KW-1133">Transmembrane helix</keyword>
<dbReference type="AlphaFoldDB" id="A0A9W8EFV1"/>
<feature type="domain" description="SPX" evidence="17">
    <location>
        <begin position="1"/>
        <end position="141"/>
    </location>
</feature>
<evidence type="ECO:0000256" key="11">
    <source>
        <dbReference type="ARBA" id="ARBA00067464"/>
    </source>
</evidence>
<feature type="compositionally biased region" description="Basic and acidic residues" evidence="15">
    <location>
        <begin position="540"/>
        <end position="549"/>
    </location>
</feature>
<dbReference type="Proteomes" id="UP001151582">
    <property type="component" value="Unassembled WGS sequence"/>
</dbReference>
<comment type="subcellular location">
    <subcellularLocation>
        <location evidence="2">Vacuole membrane</location>
        <topology evidence="2">Multi-pass membrane protein</topology>
    </subcellularLocation>
</comment>
<dbReference type="Pfam" id="PF02656">
    <property type="entry name" value="DUF202"/>
    <property type="match status" value="1"/>
</dbReference>
<feature type="transmembrane region" description="Helical" evidence="16">
    <location>
        <begin position="706"/>
        <end position="726"/>
    </location>
</feature>
<evidence type="ECO:0000256" key="2">
    <source>
        <dbReference type="ARBA" id="ARBA00004128"/>
    </source>
</evidence>
<evidence type="ECO:0000256" key="9">
    <source>
        <dbReference type="ARBA" id="ARBA00050204"/>
    </source>
</evidence>
<dbReference type="InterPro" id="IPR042267">
    <property type="entry name" value="VTC_sf"/>
</dbReference>
<evidence type="ECO:0000256" key="6">
    <source>
        <dbReference type="ARBA" id="ARBA00022692"/>
    </source>
</evidence>
<dbReference type="InterPro" id="IPR004331">
    <property type="entry name" value="SPX_dom"/>
</dbReference>
<comment type="catalytic activity">
    <reaction evidence="9">
        <text>[phosphate](n) + ATP = [phosphate](n+1) + ADP</text>
        <dbReference type="Rhea" id="RHEA:19573"/>
        <dbReference type="Rhea" id="RHEA-COMP:9859"/>
        <dbReference type="Rhea" id="RHEA-COMP:14280"/>
        <dbReference type="ChEBI" id="CHEBI:16838"/>
        <dbReference type="ChEBI" id="CHEBI:30616"/>
        <dbReference type="ChEBI" id="CHEBI:456216"/>
        <dbReference type="EC" id="2.7.4.1"/>
    </reaction>
    <physiologicalReaction direction="left-to-right" evidence="9">
        <dbReference type="Rhea" id="RHEA:19574"/>
    </physiologicalReaction>
</comment>
<feature type="transmembrane region" description="Helical" evidence="16">
    <location>
        <begin position="679"/>
        <end position="699"/>
    </location>
</feature>
<feature type="region of interest" description="Disordered" evidence="15">
    <location>
        <begin position="622"/>
        <end position="646"/>
    </location>
</feature>
<dbReference type="PANTHER" id="PTHR46140">
    <property type="entry name" value="VACUOLAR TRANSPORTER CHAPERONE 1-RELATED"/>
    <property type="match status" value="1"/>
</dbReference>
<dbReference type="PANTHER" id="PTHR46140:SF1">
    <property type="entry name" value="VACUOLAR TRANSPORTER CHAPERONE COMPLEX SUBUNIT 4-RELATED"/>
    <property type="match status" value="1"/>
</dbReference>
<evidence type="ECO:0000256" key="15">
    <source>
        <dbReference type="SAM" id="MobiDB-lite"/>
    </source>
</evidence>
<dbReference type="Pfam" id="PF09359">
    <property type="entry name" value="VTC"/>
    <property type="match status" value="1"/>
</dbReference>
<protein>
    <recommendedName>
        <fullName evidence="11">Vacuolar transporter chaperone complex subunit 4</fullName>
        <ecNumber evidence="3">2.7.4.1</ecNumber>
    </recommendedName>
    <alternativeName>
        <fullName evidence="13">Polyphosphate kinase</fullName>
    </alternativeName>
    <alternativeName>
        <fullName evidence="12">SPX-dependent polyphosphate polymerase VTC subunit 4</fullName>
    </alternativeName>
    <alternativeName>
        <fullName evidence="14">Vacuolar membrane polyphosphate polymerase catalytic subunit</fullName>
    </alternativeName>
</protein>
<evidence type="ECO:0000256" key="13">
    <source>
        <dbReference type="ARBA" id="ARBA00080494"/>
    </source>
</evidence>
<feature type="compositionally biased region" description="Basic residues" evidence="15">
    <location>
        <begin position="550"/>
        <end position="560"/>
    </location>
</feature>
<dbReference type="InterPro" id="IPR003807">
    <property type="entry name" value="DUF202"/>
</dbReference>
<dbReference type="CDD" id="cd07751">
    <property type="entry name" value="PolyPPase_VTC4_like"/>
    <property type="match status" value="1"/>
</dbReference>
<dbReference type="OrthoDB" id="6493944at2759"/>
<evidence type="ECO:0000313" key="18">
    <source>
        <dbReference type="EMBL" id="KAJ1984672.1"/>
    </source>
</evidence>
<dbReference type="EC" id="2.7.4.1" evidence="3"/>
<feature type="compositionally biased region" description="Low complexity" evidence="15">
    <location>
        <begin position="627"/>
        <end position="641"/>
    </location>
</feature>
<dbReference type="CDD" id="cd14480">
    <property type="entry name" value="SPX_VTC2_like"/>
    <property type="match status" value="1"/>
</dbReference>
<evidence type="ECO:0000256" key="5">
    <source>
        <dbReference type="ARBA" id="ARBA00022679"/>
    </source>
</evidence>
<evidence type="ECO:0000256" key="16">
    <source>
        <dbReference type="SAM" id="Phobius"/>
    </source>
</evidence>
<comment type="similarity">
    <text evidence="10">Belongs to the VTC4 family.</text>
</comment>
<evidence type="ECO:0000259" key="17">
    <source>
        <dbReference type="PROSITE" id="PS51382"/>
    </source>
</evidence>
<dbReference type="Gene3D" id="3.20.100.30">
    <property type="entry name" value="VTC, catalytic tunnel domain"/>
    <property type="match status" value="1"/>
</dbReference>
<evidence type="ECO:0000313" key="19">
    <source>
        <dbReference type="Proteomes" id="UP001151582"/>
    </source>
</evidence>
<reference evidence="18" key="1">
    <citation type="submission" date="2022-07" db="EMBL/GenBank/DDBJ databases">
        <title>Phylogenomic reconstructions and comparative analyses of Kickxellomycotina fungi.</title>
        <authorList>
            <person name="Reynolds N.K."/>
            <person name="Stajich J.E."/>
            <person name="Barry K."/>
            <person name="Grigoriev I.V."/>
            <person name="Crous P."/>
            <person name="Smith M.E."/>
        </authorList>
    </citation>
    <scope>NUCLEOTIDE SEQUENCE</scope>
    <source>
        <strain evidence="18">RSA 567</strain>
    </source>
</reference>
<evidence type="ECO:0000256" key="3">
    <source>
        <dbReference type="ARBA" id="ARBA00012960"/>
    </source>
</evidence>
<dbReference type="InterPro" id="IPR051572">
    <property type="entry name" value="VTC_Complex_Subunit"/>
</dbReference>
<evidence type="ECO:0000256" key="8">
    <source>
        <dbReference type="ARBA" id="ARBA00023136"/>
    </source>
</evidence>
<organism evidence="18 19">
    <name type="scientific">Dimargaris verticillata</name>
    <dbReference type="NCBI Taxonomy" id="2761393"/>
    <lineage>
        <taxon>Eukaryota</taxon>
        <taxon>Fungi</taxon>
        <taxon>Fungi incertae sedis</taxon>
        <taxon>Zoopagomycota</taxon>
        <taxon>Kickxellomycotina</taxon>
        <taxon>Dimargaritomycetes</taxon>
        <taxon>Dimargaritales</taxon>
        <taxon>Dimargaritaceae</taxon>
        <taxon>Dimargaris</taxon>
    </lineage>
</organism>
<keyword evidence="5" id="KW-0808">Transferase</keyword>
<evidence type="ECO:0000256" key="1">
    <source>
        <dbReference type="ARBA" id="ARBA00001936"/>
    </source>
</evidence>
<keyword evidence="19" id="KW-1185">Reference proteome</keyword>
<evidence type="ECO:0000256" key="14">
    <source>
        <dbReference type="ARBA" id="ARBA00081313"/>
    </source>
</evidence>
<feature type="compositionally biased region" description="Low complexity" evidence="15">
    <location>
        <begin position="501"/>
        <end position="511"/>
    </location>
</feature>
<dbReference type="GO" id="GO:0000329">
    <property type="term" value="C:fungal-type vacuole membrane"/>
    <property type="evidence" value="ECO:0007669"/>
    <property type="project" value="TreeGrafter"/>
</dbReference>
<dbReference type="FunFam" id="3.20.100.30:FF:000001">
    <property type="entry name" value="Vacuolar transporter chaperone 4"/>
    <property type="match status" value="1"/>
</dbReference>
<dbReference type="GO" id="GO:0033254">
    <property type="term" value="C:vacuolar transporter chaperone complex"/>
    <property type="evidence" value="ECO:0007669"/>
    <property type="project" value="TreeGrafter"/>
</dbReference>
<comment type="caution">
    <text evidence="18">The sequence shown here is derived from an EMBL/GenBank/DDBJ whole genome shotgun (WGS) entry which is preliminary data.</text>
</comment>
<evidence type="ECO:0000256" key="12">
    <source>
        <dbReference type="ARBA" id="ARBA00075894"/>
    </source>
</evidence>